<proteinExistence type="inferred from homology"/>
<keyword evidence="16" id="KW-1199">Hemostasis impairing toxin</keyword>
<dbReference type="GO" id="GO:0090729">
    <property type="term" value="F:toxin activity"/>
    <property type="evidence" value="ECO:0007669"/>
    <property type="project" value="UniProtKB-KW"/>
</dbReference>
<reference evidence="21" key="1">
    <citation type="journal article" date="2014" name="Genome Biol.">
        <title>Genome analysis of a major urban malaria vector mosquito, Anopheles stephensi.</title>
        <authorList>
            <person name="Jiang X."/>
            <person name="Peery A."/>
            <person name="Hall A.B."/>
            <person name="Sharma A."/>
            <person name="Chen X.G."/>
            <person name="Waterhouse R.M."/>
            <person name="Komissarov A."/>
            <person name="Riehle M.M."/>
            <person name="Shouche Y."/>
            <person name="Sharakhova M.V."/>
            <person name="Lawson D."/>
            <person name="Pakpour N."/>
            <person name="Arensburger P."/>
            <person name="Davidson V.L."/>
            <person name="Eiglmeier K."/>
            <person name="Emrich S."/>
            <person name="George P."/>
            <person name="Kennedy R.C."/>
            <person name="Mane S.P."/>
            <person name="Maslen G."/>
            <person name="Oringanje C."/>
            <person name="Qi Y."/>
            <person name="Settlage R."/>
            <person name="Tojo M."/>
            <person name="Tubio J.M."/>
            <person name="Unger M.F."/>
            <person name="Wang B."/>
            <person name="Vernick K.D."/>
            <person name="Ribeiro J.M."/>
            <person name="James A.A."/>
            <person name="Michel K."/>
            <person name="Riehle M.A."/>
            <person name="Luckhart S."/>
            <person name="Sharakhov I.V."/>
            <person name="Tu Z."/>
        </authorList>
    </citation>
    <scope>NUCLEOTIDE SEQUENCE [LARGE SCALE GENOMIC DNA]</scope>
    <source>
        <strain evidence="21">Indian</strain>
    </source>
</reference>
<dbReference type="PROSITE" id="PS00135">
    <property type="entry name" value="TRYPSIN_SER"/>
    <property type="match status" value="1"/>
</dbReference>
<dbReference type="SMART" id="SM00020">
    <property type="entry name" value="Tryp_SPc"/>
    <property type="match status" value="1"/>
</dbReference>
<dbReference type="PANTHER" id="PTHR11575">
    <property type="entry name" value="5'-NUCLEOTIDASE-RELATED"/>
    <property type="match status" value="1"/>
</dbReference>
<accession>A0A182YKS7</accession>
<keyword evidence="6" id="KW-0964">Secreted</keyword>
<dbReference type="InterPro" id="IPR043504">
    <property type="entry name" value="Peptidase_S1_PA_chymotrypsin"/>
</dbReference>
<dbReference type="GO" id="GO:0006508">
    <property type="term" value="P:proteolysis"/>
    <property type="evidence" value="ECO:0007669"/>
    <property type="project" value="UniProtKB-KW"/>
</dbReference>
<evidence type="ECO:0000256" key="14">
    <source>
        <dbReference type="ARBA" id="ARBA00023157"/>
    </source>
</evidence>
<dbReference type="STRING" id="30069.A0A182YKS7"/>
<evidence type="ECO:0000256" key="1">
    <source>
        <dbReference type="ARBA" id="ARBA00001968"/>
    </source>
</evidence>
<dbReference type="EC" id="3.6.1.5" evidence="4"/>
<dbReference type="GO" id="GO:0004252">
    <property type="term" value="F:serine-type endopeptidase activity"/>
    <property type="evidence" value="ECO:0007669"/>
    <property type="project" value="InterPro"/>
</dbReference>
<dbReference type="VEuPathDB" id="VectorBase:ASTEI20_038622"/>
<dbReference type="InterPro" id="IPR006146">
    <property type="entry name" value="5'-Nucleotdase_CS"/>
</dbReference>
<keyword evidence="10" id="KW-0732">Signal</keyword>
<dbReference type="Proteomes" id="UP000076408">
    <property type="component" value="Unassembled WGS sequence"/>
</dbReference>
<evidence type="ECO:0000256" key="13">
    <source>
        <dbReference type="ARBA" id="ARBA00022825"/>
    </source>
</evidence>
<organism evidence="20 21">
    <name type="scientific">Anopheles stephensi</name>
    <name type="common">Indo-Pakistan malaria mosquito</name>
    <dbReference type="NCBI Taxonomy" id="30069"/>
    <lineage>
        <taxon>Eukaryota</taxon>
        <taxon>Metazoa</taxon>
        <taxon>Ecdysozoa</taxon>
        <taxon>Arthropoda</taxon>
        <taxon>Hexapoda</taxon>
        <taxon>Insecta</taxon>
        <taxon>Pterygota</taxon>
        <taxon>Neoptera</taxon>
        <taxon>Endopterygota</taxon>
        <taxon>Diptera</taxon>
        <taxon>Nematocera</taxon>
        <taxon>Culicoidea</taxon>
        <taxon>Culicidae</taxon>
        <taxon>Anophelinae</taxon>
        <taxon>Anopheles</taxon>
    </lineage>
</organism>
<dbReference type="Pfam" id="PF00089">
    <property type="entry name" value="Trypsin"/>
    <property type="match status" value="1"/>
</dbReference>
<name>A0A182YKS7_ANOST</name>
<dbReference type="GO" id="GO:0005886">
    <property type="term" value="C:plasma membrane"/>
    <property type="evidence" value="ECO:0007669"/>
    <property type="project" value="TreeGrafter"/>
</dbReference>
<dbReference type="InterPro" id="IPR006179">
    <property type="entry name" value="5_nucleotidase/apyrase"/>
</dbReference>
<dbReference type="SUPFAM" id="SSF50494">
    <property type="entry name" value="Trypsin-like serine proteases"/>
    <property type="match status" value="1"/>
</dbReference>
<reference evidence="20" key="2">
    <citation type="submission" date="2020-05" db="UniProtKB">
        <authorList>
            <consortium name="EnsemblMetazoa"/>
        </authorList>
    </citation>
    <scope>IDENTIFICATION</scope>
    <source>
        <strain evidence="20">Indian</strain>
    </source>
</reference>
<evidence type="ECO:0000256" key="15">
    <source>
        <dbReference type="ARBA" id="ARBA00023180"/>
    </source>
</evidence>
<keyword evidence="14" id="KW-1015">Disulfide bond</keyword>
<dbReference type="InterPro" id="IPR029052">
    <property type="entry name" value="Metallo-depent_PP-like"/>
</dbReference>
<dbReference type="InterPro" id="IPR001254">
    <property type="entry name" value="Trypsin_dom"/>
</dbReference>
<dbReference type="EnsemblMetazoa" id="ASTEI09063-RA">
    <property type="protein sequence ID" value="ASTEI09063-PA"/>
    <property type="gene ID" value="ASTEI09063"/>
</dbReference>
<dbReference type="Gene3D" id="3.60.21.10">
    <property type="match status" value="1"/>
</dbReference>
<dbReference type="FunFam" id="3.90.780.10:FF:000001">
    <property type="entry name" value="NT5E isoform 3"/>
    <property type="match status" value="1"/>
</dbReference>
<comment type="similarity">
    <text evidence="3">Belongs to the 5'-nucleotidase family.</text>
</comment>
<evidence type="ECO:0000256" key="16">
    <source>
        <dbReference type="ARBA" id="ARBA00023240"/>
    </source>
</evidence>
<keyword evidence="12" id="KW-0378">Hydrolase</keyword>
<dbReference type="GO" id="GO:0006196">
    <property type="term" value="P:AMP catabolic process"/>
    <property type="evidence" value="ECO:0007669"/>
    <property type="project" value="TreeGrafter"/>
</dbReference>
<dbReference type="InterPro" id="IPR033116">
    <property type="entry name" value="TRYPSIN_SER"/>
</dbReference>
<dbReference type="VEuPathDB" id="VectorBase:ASTE010330"/>
<keyword evidence="8" id="KW-0645">Protease</keyword>
<dbReference type="InterPro" id="IPR008334">
    <property type="entry name" value="5'-Nucleotdase_C"/>
</dbReference>
<dbReference type="VEuPathDB" id="VectorBase:ASTE006240"/>
<dbReference type="FunFam" id="3.60.21.10:FF:000020">
    <property type="entry name" value="NT5E isoform 4"/>
    <property type="match status" value="1"/>
</dbReference>
<dbReference type="AlphaFoldDB" id="A0A182YKS7"/>
<evidence type="ECO:0000256" key="8">
    <source>
        <dbReference type="ARBA" id="ARBA00022670"/>
    </source>
</evidence>
<keyword evidence="21" id="KW-1185">Reference proteome</keyword>
<dbReference type="CDD" id="cd07409">
    <property type="entry name" value="MPP_CD73_N"/>
    <property type="match status" value="1"/>
</dbReference>
<dbReference type="PROSITE" id="PS00785">
    <property type="entry name" value="5_NUCLEOTIDASE_1"/>
    <property type="match status" value="1"/>
</dbReference>
<keyword evidence="5" id="KW-1201">Platelet aggregation inhibiting toxin</keyword>
<evidence type="ECO:0000256" key="3">
    <source>
        <dbReference type="ARBA" id="ARBA00006654"/>
    </source>
</evidence>
<comment type="similarity">
    <text evidence="17">Belongs to the peptidase S1 family. CLIP subfamily.</text>
</comment>
<dbReference type="InterPro" id="IPR004843">
    <property type="entry name" value="Calcineurin-like_PHP"/>
</dbReference>
<keyword evidence="9" id="KW-0479">Metal-binding</keyword>
<sequence>MYTKLTCLSCFCIRGRWILHSEHTQQTVRSLAHSLEMAHSRCTFPRLAVICFCASLAAFTSGQEDLFPLSIVHINDFHARFEEVNEASVTCDATGGEKCIGGYARTVTVLKQLLAERPNPIYLNAGDNFQGTLWYNIHRWNATSTFLNMLPADAMTIGNHEFDNGVEGVVPFLETIQSPVLLVNVNNSREPDFNQFNKSLVLERGGRRIGVIGVILSTTDTIANTGDLIFEDEVETIQAEAEHLTALGCDIIVVLSHCGIDVDRAIAANVGPLVDIIVGGHSHTFLYTGDHPTIPMNPASEYPTVVSQPNGHRVLIVQASAYTKLVGDIILYFDDRGIVQRWEGNPIYLSNEIVPDPDIADALIPWKVAVDEIGNRKIGSTGVDLQKASCGFGECNLGSLIADSMVAAFVPRAEPGHWTYASVAVLAVGGIRVGLFRGDLAFKNLIEVLPFENALVCFDMRGDHLIELMEYSVEKSWDEDRFNGANMLQVSGLRVLYNVTNPVGERVLALDVLCHACDVPRYEPVEPFRKYRVITNSFLAGGGDGFTVFERYGQRKVTGPVDIDAFESYVRDRSPVFQGVVPMLPLVQPRTKCPSKDCSAIRAVVPSLTATAHCVQTTSPKLLKVLVGTNKLKSGGQRYGVEKFFIHSRYSIPAFHNDIALVKLKSTLQYSDLVQPIVYWEREVPENATLRLTGWGRLSAIGSIPDNLQTIDLKYVPYEECKRLHDNSPNVDIGHVCTLTKKGEGACNGDSGGPLVYEGKLVGVVNFGVPCAKGFPDAYARVSYYHDWIRTTMANNS</sequence>
<dbReference type="Gene3D" id="3.90.780.10">
    <property type="entry name" value="5'-Nucleotidase, C-terminal domain"/>
    <property type="match status" value="1"/>
</dbReference>
<evidence type="ECO:0000256" key="7">
    <source>
        <dbReference type="ARBA" id="ARBA00022656"/>
    </source>
</evidence>
<dbReference type="PRINTS" id="PR01607">
    <property type="entry name" value="APYRASEFAMLY"/>
</dbReference>
<dbReference type="FunFam" id="2.40.10.10:FF:000036">
    <property type="entry name" value="Trypsin beta"/>
    <property type="match status" value="1"/>
</dbReference>
<dbReference type="OMA" id="SIRCIEC"/>
<evidence type="ECO:0000256" key="6">
    <source>
        <dbReference type="ARBA" id="ARBA00022525"/>
    </source>
</evidence>
<keyword evidence="11" id="KW-0547">Nucleotide-binding</keyword>
<dbReference type="Gene3D" id="2.40.10.10">
    <property type="entry name" value="Trypsin-like serine proteases"/>
    <property type="match status" value="2"/>
</dbReference>
<dbReference type="VEuPathDB" id="VectorBase:ASTEI09063"/>
<dbReference type="CDD" id="cd00190">
    <property type="entry name" value="Tryp_SPc"/>
    <property type="match status" value="1"/>
</dbReference>
<evidence type="ECO:0000256" key="12">
    <source>
        <dbReference type="ARBA" id="ARBA00022801"/>
    </source>
</evidence>
<keyword evidence="15" id="KW-0325">Glycoprotein</keyword>
<dbReference type="Pfam" id="PF02872">
    <property type="entry name" value="5_nucleotid_C"/>
    <property type="match status" value="1"/>
</dbReference>
<dbReference type="InterPro" id="IPR036907">
    <property type="entry name" value="5'-Nucleotdase_C_sf"/>
</dbReference>
<dbReference type="PROSITE" id="PS50240">
    <property type="entry name" value="TRYPSIN_DOM"/>
    <property type="match status" value="1"/>
</dbReference>
<dbReference type="GO" id="GO:0000166">
    <property type="term" value="F:nucleotide binding"/>
    <property type="evidence" value="ECO:0007669"/>
    <property type="project" value="UniProtKB-KW"/>
</dbReference>
<evidence type="ECO:0000256" key="2">
    <source>
        <dbReference type="ARBA" id="ARBA00004239"/>
    </source>
</evidence>
<evidence type="ECO:0000256" key="18">
    <source>
        <dbReference type="ARBA" id="ARBA00074431"/>
    </source>
</evidence>
<dbReference type="VEuPathDB" id="VectorBase:ASTEI20_036541"/>
<evidence type="ECO:0000313" key="20">
    <source>
        <dbReference type="EnsemblMetazoa" id="ASTEI09063-PA"/>
    </source>
</evidence>
<evidence type="ECO:0000256" key="11">
    <source>
        <dbReference type="ARBA" id="ARBA00022741"/>
    </source>
</evidence>
<dbReference type="GO" id="GO:0046872">
    <property type="term" value="F:metal ion binding"/>
    <property type="evidence" value="ECO:0007669"/>
    <property type="project" value="UniProtKB-KW"/>
</dbReference>
<evidence type="ECO:0000256" key="5">
    <source>
        <dbReference type="ARBA" id="ARBA00022442"/>
    </source>
</evidence>
<evidence type="ECO:0000256" key="10">
    <source>
        <dbReference type="ARBA" id="ARBA00022729"/>
    </source>
</evidence>
<evidence type="ECO:0000259" key="19">
    <source>
        <dbReference type="PROSITE" id="PS50240"/>
    </source>
</evidence>
<evidence type="ECO:0000256" key="4">
    <source>
        <dbReference type="ARBA" id="ARBA00012148"/>
    </source>
</evidence>
<dbReference type="SUPFAM" id="SSF56300">
    <property type="entry name" value="Metallo-dependent phosphatases"/>
    <property type="match status" value="1"/>
</dbReference>
<keyword evidence="13" id="KW-0720">Serine protease</keyword>
<dbReference type="GO" id="GO:0008253">
    <property type="term" value="F:5'-nucleotidase activity"/>
    <property type="evidence" value="ECO:0007669"/>
    <property type="project" value="TreeGrafter"/>
</dbReference>
<comment type="cofactor">
    <cofactor evidence="1">
        <name>a divalent metal cation</name>
        <dbReference type="ChEBI" id="CHEBI:60240"/>
    </cofactor>
</comment>
<dbReference type="SUPFAM" id="SSF55816">
    <property type="entry name" value="5'-nucleotidase (syn. UDP-sugar hydrolase), C-terminal domain"/>
    <property type="match status" value="1"/>
</dbReference>
<comment type="subcellular location">
    <subcellularLocation>
        <location evidence="2">Secreted</location>
        <location evidence="2">Extracellular space</location>
    </subcellularLocation>
</comment>
<evidence type="ECO:0000313" key="21">
    <source>
        <dbReference type="Proteomes" id="UP000076408"/>
    </source>
</evidence>
<protein>
    <recommendedName>
        <fullName evidence="18">Apyrase</fullName>
        <ecNumber evidence="4">3.6.1.5</ecNumber>
    </recommendedName>
</protein>
<dbReference type="GO" id="GO:0005576">
    <property type="term" value="C:extracellular region"/>
    <property type="evidence" value="ECO:0007669"/>
    <property type="project" value="UniProtKB-SubCell"/>
</dbReference>
<evidence type="ECO:0000256" key="9">
    <source>
        <dbReference type="ARBA" id="ARBA00022723"/>
    </source>
</evidence>
<dbReference type="GO" id="GO:0004050">
    <property type="term" value="F:apyrase activity"/>
    <property type="evidence" value="ECO:0007669"/>
    <property type="project" value="UniProtKB-EC"/>
</dbReference>
<dbReference type="Pfam" id="PF00149">
    <property type="entry name" value="Metallophos"/>
    <property type="match status" value="1"/>
</dbReference>
<feature type="domain" description="Peptidase S1" evidence="19">
    <location>
        <begin position="539"/>
        <end position="794"/>
    </location>
</feature>
<evidence type="ECO:0000256" key="17">
    <source>
        <dbReference type="ARBA" id="ARBA00024195"/>
    </source>
</evidence>
<keyword evidence="7" id="KW-0800">Toxin</keyword>
<dbReference type="InterPro" id="IPR009003">
    <property type="entry name" value="Peptidase_S1_PA"/>
</dbReference>
<dbReference type="PANTHER" id="PTHR11575:SF32">
    <property type="entry name" value="APYRASE-LIKE PROTEIN"/>
    <property type="match status" value="1"/>
</dbReference>